<sequence>MENSKTYKLYKSGKLWVIGAVAVTGVAVSANTTQVNADTVSNTDAQAVKTTDTVQDDKQAQLTASSTDQTKTDDTAKADNVSSTAEKSTVPTTDTSTAQSVQATSTVLPQVKAVALTASVDPVASATSSSDDFGDNDDSNLPGGDTGSSSSSDNGGTSSSDDNSGTDTPTPTPGDDDDNGSTLQDDNGRSSSSSDNGGSSSSSDNGGSSSGNVGSSSSSDNGGSNSSSDQGGSSSNNGGTDNSNAGGSSSSSDNNTVPLTPTTPDKNDNGETNHVKPVEVTPDSSGNVVSVPTQVASVPSVARAVESYNQALTANDEDANNDKVVDAKQKLDDAVAKALPETHATQAKSSIGILSAVSGVLAMTGALIFKRFKN</sequence>
<organism evidence="5 6">
    <name type="scientific">Leuconostoc suionicum</name>
    <dbReference type="NCBI Taxonomy" id="1511761"/>
    <lineage>
        <taxon>Bacteria</taxon>
        <taxon>Bacillati</taxon>
        <taxon>Bacillota</taxon>
        <taxon>Bacilli</taxon>
        <taxon>Lactobacillales</taxon>
        <taxon>Lactobacillaceae</taxon>
        <taxon>Leuconostoc</taxon>
    </lineage>
</organism>
<evidence type="ECO:0000313" key="6">
    <source>
        <dbReference type="Proteomes" id="UP000237923"/>
    </source>
</evidence>
<name>A0A2N9KGL9_9LACO</name>
<feature type="compositionally biased region" description="Polar residues" evidence="2">
    <location>
        <begin position="80"/>
        <end position="91"/>
    </location>
</feature>
<dbReference type="Proteomes" id="UP000239237">
    <property type="component" value="Unassembled WGS sequence"/>
</dbReference>
<dbReference type="AlphaFoldDB" id="A0A2N9KGL9"/>
<feature type="compositionally biased region" description="Low complexity" evidence="2">
    <location>
        <begin position="189"/>
        <end position="255"/>
    </location>
</feature>
<feature type="region of interest" description="Disordered" evidence="2">
    <location>
        <begin position="51"/>
        <end position="103"/>
    </location>
</feature>
<evidence type="ECO:0000256" key="3">
    <source>
        <dbReference type="SAM" id="SignalP"/>
    </source>
</evidence>
<evidence type="ECO:0000313" key="7">
    <source>
        <dbReference type="Proteomes" id="UP000239237"/>
    </source>
</evidence>
<proteinExistence type="predicted"/>
<accession>A0A2N9KGL9</accession>
<feature type="compositionally biased region" description="Low complexity" evidence="2">
    <location>
        <begin position="92"/>
        <end position="103"/>
    </location>
</feature>
<dbReference type="InterPro" id="IPR022263">
    <property type="entry name" value="KxYKxGKxW"/>
</dbReference>
<dbReference type="NCBIfam" id="TIGR03715">
    <property type="entry name" value="KxYKxGKxW"/>
    <property type="match status" value="1"/>
</dbReference>
<gene>
    <name evidence="4" type="ORF">LES8486_02062</name>
    <name evidence="5" type="ORF">LES9216_02062</name>
</gene>
<keyword evidence="1 3" id="KW-0732">Signal</keyword>
<reference evidence="4 7" key="2">
    <citation type="submission" date="2018-02" db="EMBL/GenBank/DDBJ databases">
        <authorList>
            <person name="Rodrigo-Torres L."/>
            <person name="Arahal R. D."/>
            <person name="Lucena T."/>
        </authorList>
    </citation>
    <scope>NUCLEOTIDE SEQUENCE [LARGE SCALE GENOMIC DNA]</scope>
    <source>
        <strain evidence="4 7">CECT 8486</strain>
    </source>
</reference>
<feature type="region of interest" description="Disordered" evidence="2">
    <location>
        <begin position="122"/>
        <end position="289"/>
    </location>
</feature>
<reference evidence="5 6" key="1">
    <citation type="submission" date="2018-02" db="EMBL/GenBank/DDBJ databases">
        <authorList>
            <person name="Cohen D.B."/>
            <person name="Kent A.D."/>
        </authorList>
    </citation>
    <scope>NUCLEOTIDE SEQUENCE [LARGE SCALE GENOMIC DNA]</scope>
    <source>
        <strain evidence="5 6">CECT 9216</strain>
    </source>
</reference>
<protein>
    <recommendedName>
        <fullName evidence="8">KxYKxGKxW signal peptide</fullName>
    </recommendedName>
</protein>
<evidence type="ECO:0000313" key="4">
    <source>
        <dbReference type="EMBL" id="SPD95096.1"/>
    </source>
</evidence>
<dbReference type="EMBL" id="OKQR01000007">
    <property type="protein sequence ID" value="SPD95096.1"/>
    <property type="molecule type" value="Genomic_DNA"/>
</dbReference>
<feature type="compositionally biased region" description="Low complexity" evidence="2">
    <location>
        <begin position="147"/>
        <end position="169"/>
    </location>
</feature>
<dbReference type="EMBL" id="OKQU01000006">
    <property type="protein sequence ID" value="SPE09864.1"/>
    <property type="molecule type" value="Genomic_DNA"/>
</dbReference>
<evidence type="ECO:0000256" key="2">
    <source>
        <dbReference type="SAM" id="MobiDB-lite"/>
    </source>
</evidence>
<dbReference type="NCBIfam" id="NF035936">
    <property type="entry name" value="agg_sub_LPXTH"/>
    <property type="match status" value="1"/>
</dbReference>
<dbReference type="RefSeq" id="WP_105299906.1">
    <property type="nucleotide sequence ID" value="NZ_OKQR01000007.1"/>
</dbReference>
<feature type="compositionally biased region" description="Basic and acidic residues" evidence="2">
    <location>
        <begin position="265"/>
        <end position="277"/>
    </location>
</feature>
<feature type="signal peptide" evidence="3">
    <location>
        <begin position="1"/>
        <end position="37"/>
    </location>
</feature>
<dbReference type="Pfam" id="PF19258">
    <property type="entry name" value="KxYKxGKxW_sig"/>
    <property type="match status" value="1"/>
</dbReference>
<evidence type="ECO:0000256" key="1">
    <source>
        <dbReference type="ARBA" id="ARBA00022729"/>
    </source>
</evidence>
<evidence type="ECO:0000313" key="5">
    <source>
        <dbReference type="EMBL" id="SPE09864.1"/>
    </source>
</evidence>
<feature type="chain" id="PRO_5015628425" description="KxYKxGKxW signal peptide" evidence="3">
    <location>
        <begin position="38"/>
        <end position="374"/>
    </location>
</feature>
<dbReference type="Proteomes" id="UP000237923">
    <property type="component" value="Unassembled WGS sequence"/>
</dbReference>
<evidence type="ECO:0008006" key="8">
    <source>
        <dbReference type="Google" id="ProtNLM"/>
    </source>
</evidence>
<keyword evidence="7" id="KW-1185">Reference proteome</keyword>